<dbReference type="Pfam" id="PF05969">
    <property type="entry name" value="PSII_Ycf12"/>
    <property type="match status" value="1"/>
</dbReference>
<keyword evidence="8" id="KW-0934">Plastid</keyword>
<evidence type="ECO:0000313" key="8">
    <source>
        <dbReference type="EMBL" id="AOW70955.1"/>
    </source>
</evidence>
<keyword evidence="8" id="KW-0150">Chloroplast</keyword>
<organism evidence="8">
    <name type="scientific">Vischeria sp. CAUP Q 202</name>
    <dbReference type="NCBI Taxonomy" id="1805947"/>
    <lineage>
        <taxon>Eukaryota</taxon>
        <taxon>Sar</taxon>
        <taxon>Stramenopiles</taxon>
        <taxon>Ochrophyta</taxon>
        <taxon>Eustigmatophyceae</taxon>
        <taxon>Eustigmatales</taxon>
        <taxon>Chlorobotryaceae</taxon>
        <taxon>Vischeria</taxon>
    </lineage>
</organism>
<evidence type="ECO:0000256" key="5">
    <source>
        <dbReference type="ARBA" id="ARBA00023136"/>
    </source>
</evidence>
<evidence type="ECO:0000256" key="3">
    <source>
        <dbReference type="ARBA" id="ARBA00022692"/>
    </source>
</evidence>
<evidence type="ECO:0000256" key="1">
    <source>
        <dbReference type="ARBA" id="ARBA00004167"/>
    </source>
</evidence>
<proteinExistence type="inferred from homology"/>
<feature type="transmembrane region" description="Helical" evidence="7">
    <location>
        <begin position="6"/>
        <end position="28"/>
    </location>
</feature>
<keyword evidence="7" id="KW-0793">Thylakoid</keyword>
<reference evidence="8" key="1">
    <citation type="submission" date="2016-09" db="EMBL/GenBank/DDBJ databases">
        <title>The plastid genome of some eustigmatophyte algae harbours a bacteria-derived six-gene cluster for biosynthesis of a novel secondary metabolite.</title>
        <authorList>
            <person name="Yurchenko T."/>
            <person name="Sevcikova T."/>
            <person name="Strnad H."/>
            <person name="Butenko A."/>
            <person name="Elias M."/>
        </authorList>
    </citation>
    <scope>NUCLEOTIDE SEQUENCE</scope>
</reference>
<keyword evidence="3 7" id="KW-0812">Transmembrane</keyword>
<dbReference type="GO" id="GO:0009523">
    <property type="term" value="C:photosystem II"/>
    <property type="evidence" value="ECO:0007669"/>
    <property type="project" value="UniProtKB-KW"/>
</dbReference>
<dbReference type="InterPro" id="IPR010284">
    <property type="entry name" value="PSII_Ycf12_core-subunit"/>
</dbReference>
<comment type="subcellular location">
    <subcellularLocation>
        <location evidence="1">Membrane</location>
        <topology evidence="1">Single-pass membrane protein</topology>
    </subcellularLocation>
    <subcellularLocation>
        <location evidence="7">Plastid</location>
        <location evidence="7">Chloroplast thylakoid membrane</location>
        <topology evidence="7">Single-pass membrane protein</topology>
    </subcellularLocation>
</comment>
<keyword evidence="2 7" id="KW-0602">Photosynthesis</keyword>
<name>A0A1D8RE02_9STRA</name>
<dbReference type="GO" id="GO:0009535">
    <property type="term" value="C:chloroplast thylakoid membrane"/>
    <property type="evidence" value="ECO:0007669"/>
    <property type="project" value="UniProtKB-SubCell"/>
</dbReference>
<comment type="subunit">
    <text evidence="7">PSII is composed of 1 copy each of membrane proteins PsbA, PsbB, PsbC, PsbD, PsbE, PsbF, PsbH, PsbI, PsbJ, PsbK, PsbL, PsbM, PsbT, PsbX, PsbY, PsbZ, Psb30/Ycf12, peripheral proteins of the oxygen-evolving complex and a large number of cofactors. It forms dimeric complexes.</text>
</comment>
<evidence type="ECO:0000256" key="2">
    <source>
        <dbReference type="ARBA" id="ARBA00022531"/>
    </source>
</evidence>
<accession>A0A1D8RE02</accession>
<evidence type="ECO:0000256" key="4">
    <source>
        <dbReference type="ARBA" id="ARBA00022989"/>
    </source>
</evidence>
<keyword evidence="4 7" id="KW-1133">Transmembrane helix</keyword>
<geneLocation type="chloroplast" evidence="8"/>
<gene>
    <name evidence="7 8" type="primary">ycf12</name>
    <name evidence="7" type="synonym">psb30</name>
</gene>
<sequence length="34" mass="3613">MNLQVLSQLIALTLIVLSGPIVIGVLAFNKASYL</sequence>
<keyword evidence="6 7" id="KW-0604">Photosystem II</keyword>
<dbReference type="GO" id="GO:0015979">
    <property type="term" value="P:photosynthesis"/>
    <property type="evidence" value="ECO:0007669"/>
    <property type="project" value="UniProtKB-KW"/>
</dbReference>
<dbReference type="HAMAP" id="MF_01329">
    <property type="entry name" value="PSII_Psb30_Ycf12"/>
    <property type="match status" value="1"/>
</dbReference>
<protein>
    <recommendedName>
        <fullName evidence="7">Photosystem II reaction center protein Psb30</fullName>
    </recommendedName>
    <alternativeName>
        <fullName evidence="7">Photosystem II reaction center protein Ycf12</fullName>
    </alternativeName>
</protein>
<dbReference type="EMBL" id="KX839261">
    <property type="protein sequence ID" value="AOW70955.1"/>
    <property type="molecule type" value="Genomic_DNA"/>
</dbReference>
<keyword evidence="5 7" id="KW-0472">Membrane</keyword>
<evidence type="ECO:0000256" key="6">
    <source>
        <dbReference type="ARBA" id="ARBA00023276"/>
    </source>
</evidence>
<evidence type="ECO:0000256" key="7">
    <source>
        <dbReference type="HAMAP-Rule" id="MF_01329"/>
    </source>
</evidence>
<comment type="similarity">
    <text evidence="7">Belongs to the Psb30/Ycf12 family.</text>
</comment>
<dbReference type="AlphaFoldDB" id="A0A1D8RE02"/>
<dbReference type="NCBIfam" id="NF010239">
    <property type="entry name" value="PRK13686.1"/>
    <property type="match status" value="1"/>
</dbReference>
<comment type="function">
    <text evidence="7">A core subunit of photosystem II (PSII), probably helps stabilize the reaction center.</text>
</comment>